<feature type="transmembrane region" description="Helical" evidence="10">
    <location>
        <begin position="481"/>
        <end position="501"/>
    </location>
</feature>
<dbReference type="Gene3D" id="1.25.40.10">
    <property type="entry name" value="Tetratricopeptide repeat domain"/>
    <property type="match status" value="1"/>
</dbReference>
<keyword evidence="6" id="KW-0418">Kinase</keyword>
<dbReference type="GO" id="GO:0005524">
    <property type="term" value="F:ATP binding"/>
    <property type="evidence" value="ECO:0007669"/>
    <property type="project" value="UniProtKB-KW"/>
</dbReference>
<evidence type="ECO:0000256" key="4">
    <source>
        <dbReference type="ARBA" id="ARBA00022679"/>
    </source>
</evidence>
<dbReference type="Proteomes" id="UP000461730">
    <property type="component" value="Unassembled WGS sequence"/>
</dbReference>
<evidence type="ECO:0000259" key="11">
    <source>
        <dbReference type="SMART" id="SM00387"/>
    </source>
</evidence>
<keyword evidence="3" id="KW-0597">Phosphoprotein</keyword>
<evidence type="ECO:0000313" key="13">
    <source>
        <dbReference type="Proteomes" id="UP000461730"/>
    </source>
</evidence>
<feature type="coiled-coil region" evidence="9">
    <location>
        <begin position="504"/>
        <end position="534"/>
    </location>
</feature>
<evidence type="ECO:0000256" key="5">
    <source>
        <dbReference type="ARBA" id="ARBA00022741"/>
    </source>
</evidence>
<evidence type="ECO:0000256" key="2">
    <source>
        <dbReference type="ARBA" id="ARBA00012438"/>
    </source>
</evidence>
<dbReference type="InterPro" id="IPR011990">
    <property type="entry name" value="TPR-like_helical_dom_sf"/>
</dbReference>
<comment type="caution">
    <text evidence="12">The sequence shown here is derived from an EMBL/GenBank/DDBJ whole genome shotgun (WGS) entry which is preliminary data.</text>
</comment>
<dbReference type="InterPro" id="IPR003594">
    <property type="entry name" value="HATPase_dom"/>
</dbReference>
<dbReference type="PANTHER" id="PTHR41523">
    <property type="entry name" value="TWO-COMPONENT SYSTEM SENSOR PROTEIN"/>
    <property type="match status" value="1"/>
</dbReference>
<accession>A0A7K1U5E2</accession>
<sequence>MCRLLLLLFCTSLFTPHTQGQRKDTNTGRIDQLLYHAAALINKPGEEPATLDSSLTLLSEAARLSASLHDNGRTGKCYYLYSKAYREKGSLEKGKAAAEKAREVFTEENMKGELADALVEEANYYSIYEDARLEHKIQLYEQAIPLYRKTGQKINEANTLMIMGDCYHFGGKYREALPALQQALKLYKENNYKELQAIYDLLGIVATAMGDYKQGLSYGLLAVRTAETLKDTSTQLCTIYNRVSVTFSDMGNTEQGLIYARKSLLVAQHLHDTAAILTVFANMAGIYIKQRNPAEALVLLDDVSQRYKPVAPDVMFRIKVLKLIAYTDMKQYANAGVYVHELETLVSEVKEPHFNLVLACNALIKYFLATRKYGRAAMYCRLQMEASTKLGMLKPLSQSYLYWFKADSALGKYPQAIQHYQLYKATTDSLFNVAKSGQIAQLQIQYETEKKDQDIRLKQQNIELLTRQGLLREADLKQTRLIRNVIIAGAGMLLLLLVLGFNRYQLKQRSNQQLQEQQQEIAQQNLSLQELIAMQNKLLDEKEWLVKEIHHRVKNNLQIVMSLLNTQAAYLHDEDALDAIRESRHRMQAISLIHQKLYQSENMALIDMQQYIRELISYLKDNFSDIQRIYFDLQIADVQMDVSQAVPVGLILNEAVTNAIKYAFPSMAHGTVTVSLQYTGSNLLALTVADNGQGFPEGFDILTRGSMGARLMDTLTEQLEGVLTIKNAGGVVVTVTFKQQPLSDTIA</sequence>
<keyword evidence="7" id="KW-0067">ATP-binding</keyword>
<dbReference type="SMART" id="SM00028">
    <property type="entry name" value="TPR"/>
    <property type="match status" value="2"/>
</dbReference>
<evidence type="ECO:0000256" key="8">
    <source>
        <dbReference type="PROSITE-ProRule" id="PRU00339"/>
    </source>
</evidence>
<keyword evidence="8" id="KW-0802">TPR repeat</keyword>
<evidence type="ECO:0000256" key="1">
    <source>
        <dbReference type="ARBA" id="ARBA00000085"/>
    </source>
</evidence>
<keyword evidence="5" id="KW-0547">Nucleotide-binding</keyword>
<dbReference type="EMBL" id="WRXN01000006">
    <property type="protein sequence ID" value="MVT09584.1"/>
    <property type="molecule type" value="Genomic_DNA"/>
</dbReference>
<feature type="domain" description="Histidine kinase/HSP90-like ATPase" evidence="11">
    <location>
        <begin position="643"/>
        <end position="741"/>
    </location>
</feature>
<dbReference type="SMART" id="SM00387">
    <property type="entry name" value="HATPase_c"/>
    <property type="match status" value="1"/>
</dbReference>
<feature type="repeat" description="TPR" evidence="8">
    <location>
        <begin position="157"/>
        <end position="190"/>
    </location>
</feature>
<dbReference type="RefSeq" id="WP_157307030.1">
    <property type="nucleotide sequence ID" value="NZ_WRXN01000006.1"/>
</dbReference>
<dbReference type="PANTHER" id="PTHR41523:SF8">
    <property type="entry name" value="ETHYLENE RESPONSE SENSOR PROTEIN"/>
    <property type="match status" value="1"/>
</dbReference>
<evidence type="ECO:0000313" key="12">
    <source>
        <dbReference type="EMBL" id="MVT09584.1"/>
    </source>
</evidence>
<proteinExistence type="predicted"/>
<keyword evidence="13" id="KW-1185">Reference proteome</keyword>
<dbReference type="Pfam" id="PF07568">
    <property type="entry name" value="HisKA_2"/>
    <property type="match status" value="1"/>
</dbReference>
<dbReference type="EC" id="2.7.13.3" evidence="2"/>
<dbReference type="SUPFAM" id="SSF55874">
    <property type="entry name" value="ATPase domain of HSP90 chaperone/DNA topoisomerase II/histidine kinase"/>
    <property type="match status" value="1"/>
</dbReference>
<dbReference type="PROSITE" id="PS50005">
    <property type="entry name" value="TPR"/>
    <property type="match status" value="1"/>
</dbReference>
<dbReference type="InterPro" id="IPR011495">
    <property type="entry name" value="Sig_transdc_His_kin_sub2_dim/P"/>
</dbReference>
<evidence type="ECO:0000256" key="10">
    <source>
        <dbReference type="SAM" id="Phobius"/>
    </source>
</evidence>
<dbReference type="AlphaFoldDB" id="A0A7K1U5E2"/>
<dbReference type="GO" id="GO:0004673">
    <property type="term" value="F:protein histidine kinase activity"/>
    <property type="evidence" value="ECO:0007669"/>
    <property type="project" value="UniProtKB-EC"/>
</dbReference>
<organism evidence="12 13">
    <name type="scientific">Chitinophaga tropicalis</name>
    <dbReference type="NCBI Taxonomy" id="2683588"/>
    <lineage>
        <taxon>Bacteria</taxon>
        <taxon>Pseudomonadati</taxon>
        <taxon>Bacteroidota</taxon>
        <taxon>Chitinophagia</taxon>
        <taxon>Chitinophagales</taxon>
        <taxon>Chitinophagaceae</taxon>
        <taxon>Chitinophaga</taxon>
    </lineage>
</organism>
<dbReference type="Gene3D" id="3.30.450.20">
    <property type="entry name" value="PAS domain"/>
    <property type="match status" value="1"/>
</dbReference>
<comment type="catalytic activity">
    <reaction evidence="1">
        <text>ATP + protein L-histidine = ADP + protein N-phospho-L-histidine.</text>
        <dbReference type="EC" id="2.7.13.3"/>
    </reaction>
</comment>
<dbReference type="InterPro" id="IPR036890">
    <property type="entry name" value="HATPase_C_sf"/>
</dbReference>
<evidence type="ECO:0000256" key="3">
    <source>
        <dbReference type="ARBA" id="ARBA00022553"/>
    </source>
</evidence>
<dbReference type="Pfam" id="PF13424">
    <property type="entry name" value="TPR_12"/>
    <property type="match status" value="1"/>
</dbReference>
<evidence type="ECO:0000256" key="9">
    <source>
        <dbReference type="SAM" id="Coils"/>
    </source>
</evidence>
<keyword evidence="9" id="KW-0175">Coiled coil</keyword>
<dbReference type="InterPro" id="IPR019734">
    <property type="entry name" value="TPR_rpt"/>
</dbReference>
<evidence type="ECO:0000256" key="7">
    <source>
        <dbReference type="ARBA" id="ARBA00022840"/>
    </source>
</evidence>
<keyword evidence="10" id="KW-1133">Transmembrane helix</keyword>
<dbReference type="Pfam" id="PF02518">
    <property type="entry name" value="HATPase_c"/>
    <property type="match status" value="1"/>
</dbReference>
<keyword evidence="4" id="KW-0808">Transferase</keyword>
<reference evidence="12 13" key="1">
    <citation type="submission" date="2019-12" db="EMBL/GenBank/DDBJ databases">
        <title>Chitinophaga sp. strain ysch24 (GDMCC 1.1355), whole genome shotgun sequence.</title>
        <authorList>
            <person name="Zhang X."/>
        </authorList>
    </citation>
    <scope>NUCLEOTIDE SEQUENCE [LARGE SCALE GENOMIC DNA]</scope>
    <source>
        <strain evidence="13">ysch24</strain>
    </source>
</reference>
<gene>
    <name evidence="12" type="ORF">GO493_15045</name>
</gene>
<dbReference type="Gene3D" id="3.30.565.10">
    <property type="entry name" value="Histidine kinase-like ATPase, C-terminal domain"/>
    <property type="match status" value="1"/>
</dbReference>
<dbReference type="SUPFAM" id="SSF48452">
    <property type="entry name" value="TPR-like"/>
    <property type="match status" value="2"/>
</dbReference>
<name>A0A7K1U5E2_9BACT</name>
<keyword evidence="10" id="KW-0472">Membrane</keyword>
<evidence type="ECO:0000256" key="6">
    <source>
        <dbReference type="ARBA" id="ARBA00022777"/>
    </source>
</evidence>
<keyword evidence="10" id="KW-0812">Transmembrane</keyword>
<protein>
    <recommendedName>
        <fullName evidence="2">histidine kinase</fullName>
        <ecNumber evidence="2">2.7.13.3</ecNumber>
    </recommendedName>
</protein>